<accession>A0AAW7XXC7</accession>
<dbReference type="Proteomes" id="UP001169823">
    <property type="component" value="Unassembled WGS sequence"/>
</dbReference>
<proteinExistence type="predicted"/>
<evidence type="ECO:0000313" key="2">
    <source>
        <dbReference type="Proteomes" id="UP001169823"/>
    </source>
</evidence>
<reference evidence="1" key="1">
    <citation type="submission" date="2023-07" db="EMBL/GenBank/DDBJ databases">
        <title>Genome content predicts the carbon catabolic preferences of heterotrophic bacteria.</title>
        <authorList>
            <person name="Gralka M."/>
        </authorList>
    </citation>
    <scope>NUCLEOTIDE SEQUENCE</scope>
    <source>
        <strain evidence="1">I2M02</strain>
    </source>
</reference>
<evidence type="ECO:0000313" key="1">
    <source>
        <dbReference type="EMBL" id="MDO6457984.1"/>
    </source>
</evidence>
<dbReference type="RefSeq" id="WP_303480481.1">
    <property type="nucleotide sequence ID" value="NZ_JAUOPJ010000010.1"/>
</dbReference>
<sequence>MSKRLCVLGDDRLLDCGAAQRAAHWTDLSFERGQVDMGADLMTGYDGFVISGLGIAPVVEIFGELSCLDMPSVEDAMSALDAELPLASTAMLRAYTRERLEATRVVAVARQLRAQTEAPIFLASLPRPSAQACQTGGRETELAQLAARGDGPFVSAWFDRMAGELCADISVRFLPQPRMSLTADGMFTKEDYVSPRSTTGAGENAAQVNAEFACLVIDQVAHALKTCSPA</sequence>
<comment type="caution">
    <text evidence="1">The sequence shown here is derived from an EMBL/GenBank/DDBJ whole genome shotgun (WGS) entry which is preliminary data.</text>
</comment>
<dbReference type="AlphaFoldDB" id="A0AAW7XXC7"/>
<organism evidence="1 2">
    <name type="scientific">Celeribacter halophilus</name>
    <dbReference type="NCBI Taxonomy" id="576117"/>
    <lineage>
        <taxon>Bacteria</taxon>
        <taxon>Pseudomonadati</taxon>
        <taxon>Pseudomonadota</taxon>
        <taxon>Alphaproteobacteria</taxon>
        <taxon>Rhodobacterales</taxon>
        <taxon>Roseobacteraceae</taxon>
        <taxon>Celeribacter</taxon>
    </lineage>
</organism>
<name>A0AAW7XXC7_9RHOB</name>
<gene>
    <name evidence="1" type="ORF">Q4494_12905</name>
</gene>
<dbReference type="EMBL" id="JAUOPJ010000010">
    <property type="protein sequence ID" value="MDO6457984.1"/>
    <property type="molecule type" value="Genomic_DNA"/>
</dbReference>
<protein>
    <submittedName>
        <fullName evidence="1">Uncharacterized protein</fullName>
    </submittedName>
</protein>